<evidence type="ECO:0000313" key="3">
    <source>
        <dbReference type="EMBL" id="KFD72682.1"/>
    </source>
</evidence>
<feature type="region of interest" description="Disordered" evidence="1">
    <location>
        <begin position="1"/>
        <end position="43"/>
    </location>
</feature>
<feature type="compositionally biased region" description="Polar residues" evidence="1">
    <location>
        <begin position="75"/>
        <end position="84"/>
    </location>
</feature>
<dbReference type="EMBL" id="KL367476">
    <property type="protein sequence ID" value="KFD72682.1"/>
    <property type="molecule type" value="Genomic_DNA"/>
</dbReference>
<feature type="compositionally biased region" description="Basic and acidic residues" evidence="1">
    <location>
        <begin position="60"/>
        <end position="73"/>
    </location>
</feature>
<gene>
    <name evidence="2" type="ORF">M513_01808</name>
    <name evidence="3" type="ORF">M514_01808</name>
</gene>
<dbReference type="AlphaFoldDB" id="A0A085NT86"/>
<accession>A0A085NT86</accession>
<sequence>MAAIERRNLELSNSSSKASETSVFRYSKPSNSDQFEGRPKPGGASWWEYPGGVGCFANGDHEGRTRAKQKRPDNVNYSSGRFRP</sequence>
<reference evidence="3 4" key="1">
    <citation type="journal article" date="2014" name="Nat. Genet.">
        <title>Genome and transcriptome of the porcine whipworm Trichuris suis.</title>
        <authorList>
            <person name="Jex A.R."/>
            <person name="Nejsum P."/>
            <person name="Schwarz E.M."/>
            <person name="Hu L."/>
            <person name="Young N.D."/>
            <person name="Hall R.S."/>
            <person name="Korhonen P.K."/>
            <person name="Liao S."/>
            <person name="Thamsborg S."/>
            <person name="Xia J."/>
            <person name="Xu P."/>
            <person name="Wang S."/>
            <person name="Scheerlinck J.P."/>
            <person name="Hofmann A."/>
            <person name="Sternberg P.W."/>
            <person name="Wang J."/>
            <person name="Gasser R.B."/>
        </authorList>
    </citation>
    <scope>NUCLEOTIDE SEQUENCE [LARGE SCALE GENOMIC DNA]</scope>
    <source>
        <strain evidence="3">DCEP-RM93F</strain>
        <strain evidence="2">DCEP-RM93M</strain>
    </source>
</reference>
<evidence type="ECO:0000313" key="4">
    <source>
        <dbReference type="Proteomes" id="UP000030764"/>
    </source>
</evidence>
<dbReference type="Proteomes" id="UP000030764">
    <property type="component" value="Unassembled WGS sequence"/>
</dbReference>
<proteinExistence type="predicted"/>
<dbReference type="EMBL" id="KL363189">
    <property type="protein sequence ID" value="KFD57297.1"/>
    <property type="molecule type" value="Genomic_DNA"/>
</dbReference>
<name>A0A085NT86_9BILA</name>
<dbReference type="Proteomes" id="UP000030758">
    <property type="component" value="Unassembled WGS sequence"/>
</dbReference>
<protein>
    <submittedName>
        <fullName evidence="3">Uncharacterized protein</fullName>
    </submittedName>
</protein>
<feature type="region of interest" description="Disordered" evidence="1">
    <location>
        <begin position="60"/>
        <end position="84"/>
    </location>
</feature>
<keyword evidence="4" id="KW-1185">Reference proteome</keyword>
<feature type="compositionally biased region" description="Polar residues" evidence="1">
    <location>
        <begin position="10"/>
        <end position="34"/>
    </location>
</feature>
<evidence type="ECO:0000313" key="2">
    <source>
        <dbReference type="EMBL" id="KFD57297.1"/>
    </source>
</evidence>
<evidence type="ECO:0000256" key="1">
    <source>
        <dbReference type="SAM" id="MobiDB-lite"/>
    </source>
</evidence>
<organism evidence="3">
    <name type="scientific">Trichuris suis</name>
    <name type="common">pig whipworm</name>
    <dbReference type="NCBI Taxonomy" id="68888"/>
    <lineage>
        <taxon>Eukaryota</taxon>
        <taxon>Metazoa</taxon>
        <taxon>Ecdysozoa</taxon>
        <taxon>Nematoda</taxon>
        <taxon>Enoplea</taxon>
        <taxon>Dorylaimia</taxon>
        <taxon>Trichinellida</taxon>
        <taxon>Trichuridae</taxon>
        <taxon>Trichuris</taxon>
    </lineage>
</organism>